<sequence length="314" mass="35060">MNVRIPVPFIPLCHLPLSDHAIVPPKDPRPKVPPTALSKYVHRLKAHKKACTSDCKHRRSLEPDCPLAFKAKYCKHCRRARSTGSNATTSHGQLTCPPDLFSNILSTFSGTLTNYSLDQNRPVPGPLYTPSWYRTYLRAEDAYTNLPLMRIPFPLAETTTTTTVTEVVYIDPRCFLFKLPGIATSSLVGMPYFDKFERSRKEDIPSTATMTEQAGVDNRTQSKKQRKKKMQRKRKKAAAKVENAQSEGGGSGVTAATPSAPANEADIMAVIVHNYHTLMMIMAMSGRLPSSDTEDEETDVEEEYCRYGFDIQDG</sequence>
<dbReference type="AlphaFoldDB" id="A0A0D7B2R3"/>
<keyword evidence="3" id="KW-1185">Reference proteome</keyword>
<dbReference type="Proteomes" id="UP000054007">
    <property type="component" value="Unassembled WGS sequence"/>
</dbReference>
<feature type="region of interest" description="Disordered" evidence="1">
    <location>
        <begin position="201"/>
        <end position="257"/>
    </location>
</feature>
<proteinExistence type="predicted"/>
<feature type="compositionally biased region" description="Basic residues" evidence="1">
    <location>
        <begin position="221"/>
        <end position="238"/>
    </location>
</feature>
<evidence type="ECO:0000256" key="1">
    <source>
        <dbReference type="SAM" id="MobiDB-lite"/>
    </source>
</evidence>
<accession>A0A0D7B2R3</accession>
<organism evidence="2 3">
    <name type="scientific">Cylindrobasidium torrendii FP15055 ss-10</name>
    <dbReference type="NCBI Taxonomy" id="1314674"/>
    <lineage>
        <taxon>Eukaryota</taxon>
        <taxon>Fungi</taxon>
        <taxon>Dikarya</taxon>
        <taxon>Basidiomycota</taxon>
        <taxon>Agaricomycotina</taxon>
        <taxon>Agaricomycetes</taxon>
        <taxon>Agaricomycetidae</taxon>
        <taxon>Agaricales</taxon>
        <taxon>Marasmiineae</taxon>
        <taxon>Physalacriaceae</taxon>
        <taxon>Cylindrobasidium</taxon>
    </lineage>
</organism>
<reference evidence="2 3" key="1">
    <citation type="journal article" date="2015" name="Fungal Genet. Biol.">
        <title>Evolution of novel wood decay mechanisms in Agaricales revealed by the genome sequences of Fistulina hepatica and Cylindrobasidium torrendii.</title>
        <authorList>
            <person name="Floudas D."/>
            <person name="Held B.W."/>
            <person name="Riley R."/>
            <person name="Nagy L.G."/>
            <person name="Koehler G."/>
            <person name="Ransdell A.S."/>
            <person name="Younus H."/>
            <person name="Chow J."/>
            <person name="Chiniquy J."/>
            <person name="Lipzen A."/>
            <person name="Tritt A."/>
            <person name="Sun H."/>
            <person name="Haridas S."/>
            <person name="LaButti K."/>
            <person name="Ohm R.A."/>
            <person name="Kues U."/>
            <person name="Blanchette R.A."/>
            <person name="Grigoriev I.V."/>
            <person name="Minto R.E."/>
            <person name="Hibbett D.S."/>
        </authorList>
    </citation>
    <scope>NUCLEOTIDE SEQUENCE [LARGE SCALE GENOMIC DNA]</scope>
    <source>
        <strain evidence="2 3">FP15055 ss-10</strain>
    </source>
</reference>
<name>A0A0D7B2R3_9AGAR</name>
<evidence type="ECO:0000313" key="2">
    <source>
        <dbReference type="EMBL" id="KIY63811.1"/>
    </source>
</evidence>
<gene>
    <name evidence="2" type="ORF">CYLTODRAFT_470441</name>
</gene>
<protein>
    <submittedName>
        <fullName evidence="2">Uncharacterized protein</fullName>
    </submittedName>
</protein>
<evidence type="ECO:0000313" key="3">
    <source>
        <dbReference type="Proteomes" id="UP000054007"/>
    </source>
</evidence>
<dbReference type="EMBL" id="KN880671">
    <property type="protein sequence ID" value="KIY63811.1"/>
    <property type="molecule type" value="Genomic_DNA"/>
</dbReference>